<keyword evidence="3 11" id="KW-1134">Transmembrane beta strand</keyword>
<reference evidence="14" key="2">
    <citation type="submission" date="2014-07" db="EMBL/GenBank/DDBJ databases">
        <title>Genetics and epidemiology of antimicrobial resistance in B. fragilis group.</title>
        <authorList>
            <person name="Sydenham T.V."/>
            <person name="Hasman H."/>
            <person name="Kemp M."/>
            <person name="Justesen U.S."/>
        </authorList>
    </citation>
    <scope>NUCLEOTIDE SEQUENCE [LARGE SCALE GENOMIC DNA]</scope>
    <source>
        <strain evidence="14">DCMOUH0018B</strain>
    </source>
</reference>
<evidence type="ECO:0000256" key="3">
    <source>
        <dbReference type="ARBA" id="ARBA00022452"/>
    </source>
</evidence>
<dbReference type="InterPro" id="IPR039426">
    <property type="entry name" value="TonB-dep_rcpt-like"/>
</dbReference>
<dbReference type="InterPro" id="IPR012910">
    <property type="entry name" value="Plug_dom"/>
</dbReference>
<dbReference type="PROSITE" id="PS52016">
    <property type="entry name" value="TONB_DEPENDENT_REC_3"/>
    <property type="match status" value="1"/>
</dbReference>
<name>A0A0I9S5P2_BACFG</name>
<dbReference type="SUPFAM" id="SSF49464">
    <property type="entry name" value="Carboxypeptidase regulatory domain-like"/>
    <property type="match status" value="1"/>
</dbReference>
<evidence type="ECO:0000256" key="7">
    <source>
        <dbReference type="ARBA" id="ARBA00023065"/>
    </source>
</evidence>
<keyword evidence="6" id="KW-0408">Iron</keyword>
<dbReference type="PATRIC" id="fig|817.53.peg.4540"/>
<evidence type="ECO:0000256" key="6">
    <source>
        <dbReference type="ARBA" id="ARBA00023004"/>
    </source>
</evidence>
<evidence type="ECO:0000256" key="2">
    <source>
        <dbReference type="ARBA" id="ARBA00022448"/>
    </source>
</evidence>
<evidence type="ECO:0000256" key="11">
    <source>
        <dbReference type="PROSITE-ProRule" id="PRU01360"/>
    </source>
</evidence>
<dbReference type="InterPro" id="IPR037066">
    <property type="entry name" value="Plug_dom_sf"/>
</dbReference>
<gene>
    <name evidence="14" type="ORF">EE52_0221935</name>
    <name evidence="15" type="ORF">O1422_13085</name>
</gene>
<evidence type="ECO:0000256" key="9">
    <source>
        <dbReference type="ARBA" id="ARBA00023136"/>
    </source>
</evidence>
<dbReference type="GO" id="GO:0006826">
    <property type="term" value="P:iron ion transport"/>
    <property type="evidence" value="ECO:0007669"/>
    <property type="project" value="UniProtKB-KW"/>
</dbReference>
<dbReference type="GO" id="GO:0009279">
    <property type="term" value="C:cell outer membrane"/>
    <property type="evidence" value="ECO:0007669"/>
    <property type="project" value="UniProtKB-SubCell"/>
</dbReference>
<dbReference type="PANTHER" id="PTHR32552">
    <property type="entry name" value="FERRICHROME IRON RECEPTOR-RELATED"/>
    <property type="match status" value="1"/>
</dbReference>
<dbReference type="Pfam" id="PF07715">
    <property type="entry name" value="Plug"/>
    <property type="match status" value="1"/>
</dbReference>
<evidence type="ECO:0000259" key="13">
    <source>
        <dbReference type="Pfam" id="PF07715"/>
    </source>
</evidence>
<evidence type="ECO:0000313" key="15">
    <source>
        <dbReference type="EMBL" id="MCZ2655098.1"/>
    </source>
</evidence>
<feature type="signal peptide" evidence="12">
    <location>
        <begin position="1"/>
        <end position="21"/>
    </location>
</feature>
<dbReference type="Gene3D" id="2.60.40.1120">
    <property type="entry name" value="Carboxypeptidase-like, regulatory domain"/>
    <property type="match status" value="1"/>
</dbReference>
<dbReference type="InterPro" id="IPR023996">
    <property type="entry name" value="TonB-dep_OMP_SusC/RagA"/>
</dbReference>
<feature type="domain" description="TonB-dependent receptor plug" evidence="13">
    <location>
        <begin position="115"/>
        <end position="213"/>
    </location>
</feature>
<evidence type="ECO:0000313" key="14">
    <source>
        <dbReference type="EMBL" id="KFX73002.1"/>
    </source>
</evidence>
<evidence type="ECO:0000256" key="4">
    <source>
        <dbReference type="ARBA" id="ARBA00022496"/>
    </source>
</evidence>
<reference evidence="15" key="3">
    <citation type="submission" date="2022-12" db="EMBL/GenBank/DDBJ databases">
        <title>Development of a Multilocus Sequence Typing Scheme for Bacteroides fragilis Based on Whole Genome Sequencing Data and Clinical Application.</title>
        <authorList>
            <person name="Nielsen F.D."/>
            <person name="Justesen U.S."/>
        </authorList>
    </citation>
    <scope>NUCLEOTIDE SEQUENCE</scope>
    <source>
        <strain evidence="15">BF_BC_ODE_DK_2015_2</strain>
    </source>
</reference>
<dbReference type="EMBL" id="JMZZ02000225">
    <property type="protein sequence ID" value="KFX73002.1"/>
    <property type="molecule type" value="Genomic_DNA"/>
</dbReference>
<keyword evidence="4" id="KW-0410">Iron transport</keyword>
<comment type="similarity">
    <text evidence="11">Belongs to the TonB-dependent receptor family.</text>
</comment>
<comment type="subcellular location">
    <subcellularLocation>
        <location evidence="1 11">Cell outer membrane</location>
        <topology evidence="1 11">Multi-pass membrane protein</topology>
    </subcellularLocation>
</comment>
<feature type="chain" id="PRO_5044366363" evidence="12">
    <location>
        <begin position="22"/>
        <end position="1052"/>
    </location>
</feature>
<keyword evidence="2 11" id="KW-0813">Transport</keyword>
<dbReference type="Gene3D" id="2.170.130.10">
    <property type="entry name" value="TonB-dependent receptor, plug domain"/>
    <property type="match status" value="1"/>
</dbReference>
<dbReference type="InterPro" id="IPR036942">
    <property type="entry name" value="Beta-barrel_TonB_sf"/>
</dbReference>
<keyword evidence="5 11" id="KW-0812">Transmembrane</keyword>
<evidence type="ECO:0000256" key="8">
    <source>
        <dbReference type="ARBA" id="ARBA00023077"/>
    </source>
</evidence>
<dbReference type="NCBIfam" id="TIGR04056">
    <property type="entry name" value="OMP_RagA_SusC"/>
    <property type="match status" value="1"/>
</dbReference>
<dbReference type="SUPFAM" id="SSF56935">
    <property type="entry name" value="Porins"/>
    <property type="match status" value="1"/>
</dbReference>
<evidence type="ECO:0000256" key="1">
    <source>
        <dbReference type="ARBA" id="ARBA00004571"/>
    </source>
</evidence>
<comment type="caution">
    <text evidence="14">The sequence shown here is derived from an EMBL/GenBank/DDBJ whole genome shotgun (WGS) entry which is preliminary data.</text>
</comment>
<proteinExistence type="inferred from homology"/>
<evidence type="ECO:0000256" key="5">
    <source>
        <dbReference type="ARBA" id="ARBA00022692"/>
    </source>
</evidence>
<evidence type="ECO:0000256" key="10">
    <source>
        <dbReference type="ARBA" id="ARBA00023237"/>
    </source>
</evidence>
<dbReference type="Pfam" id="PF13715">
    <property type="entry name" value="CarbopepD_reg_2"/>
    <property type="match status" value="1"/>
</dbReference>
<dbReference type="PANTHER" id="PTHR32552:SF81">
    <property type="entry name" value="TONB-DEPENDENT OUTER MEMBRANE RECEPTOR"/>
    <property type="match status" value="1"/>
</dbReference>
<evidence type="ECO:0000256" key="12">
    <source>
        <dbReference type="SAM" id="SignalP"/>
    </source>
</evidence>
<protein>
    <submittedName>
        <fullName evidence="14 15">Membrane protein</fullName>
    </submittedName>
</protein>
<dbReference type="Proteomes" id="UP001075704">
    <property type="component" value="Unassembled WGS sequence"/>
</dbReference>
<accession>A0A0I9S5P2</accession>
<keyword evidence="12" id="KW-0732">Signal</keyword>
<keyword evidence="8" id="KW-0798">TonB box</keyword>
<sequence length="1052" mass="118068">MNSKFYLFLCCMFLCTSFAFAQTIKVTGTVTDKMGPVIGATIMVKNSTNGTVTDIDGRYRLEASIGDILTFSFVGYNTVEKEVKSNNPMINVELTDDVQAIDEVVVTAIGIKQQKKKIGYTTQQINSDVLNATPSLNVGSALSGQVAGLLVANPTGIFQAPSFKLRGNTPLIVLDGVPVETDFFDISSENIESVNVLKGTAASALYGSRGKNGAILITSKTAKKEGLEINFSTNNMITAGFAVLPETQHQYGSGSNGKYEFWDGADGGISDGDMTWGPKLNVGTKVAQWNSPIRDKVTGKEIPWWGDVKGTQYDDKSRYERVPIDWVSHDNLKDFLQTGLVTNNNISIAYKGEKARYFVTGQYAYQKGQVPSTQMHSGGVNFNSTFDLAQNLQLDANLAYNKVVSPSYPRYGYGPKNHMYTIVVWMGDDVNGKELRKHKYVPGQEGYRQASYNYAWYNNPYFAAEELQQSENRDVVNGQLRLNYQLLPNLNIQGRAALRQKTILQEMKVPKTYMNYGDSREGDYKVWNDHQTNVDADILATYTQDLTPDILFTLNAGSSVFYRNYRQEYQSTDGLIVPFVYSIKNTQGPSITDANRNEKSIRSIYGSVNLDLYKYAYLTLTGRNDWSSTLAKGSNSYFYPSVAVSTMVSEYVKLPTFMDYLKMYGSWAVVSTDLSPYQIISTYTKDTNYGSNPSISYPSSLVNYYIKPQKTTSWEAGLSTSFFRNRLSFDLTYYHTIDENQIIDLNISNASGFTSRKVNGNQYTTNGWEIMANVQAIQNRDFQWEFALNWSKSVKKLTEIYGGQKKFGDLKVGDRADAFYGSQWQKSADGELILDENGMPTKDAYKQYLGHLDPNFRMGMQNTFRYKDFTLSVDLDGAYKGVIYSVLSEKLWWGGKHPESVEYRDAQYAAGQPVYVPNGVVVTGGELKRDIDGNVISDTRTYRRNTTAVDWQQWCQNYPYQAYVSSKENAKFANVFYRSYIKLRRVALTYNFTKLLSKQSPVKGLTATVFGNNLAVWKKVPFVDPDYTGDSNDGGANDPTARYIGMGVNIKF</sequence>
<keyword evidence="10 11" id="KW-0998">Cell outer membrane</keyword>
<dbReference type="RefSeq" id="WP_044301962.1">
    <property type="nucleotide sequence ID" value="NZ_CAEUHN010000012.1"/>
</dbReference>
<keyword evidence="9 11" id="KW-0472">Membrane</keyword>
<dbReference type="EMBL" id="JAPUAC010000009">
    <property type="protein sequence ID" value="MCZ2655098.1"/>
    <property type="molecule type" value="Genomic_DNA"/>
</dbReference>
<reference evidence="14" key="1">
    <citation type="book" date="2014" name="THE 24TH EUROPEAN CONGRESS OF CLINICAL MICROBIOLOGY AND INFECTIOUS DISEASES" publisher="ECCMID 2014" city="Barcelona, Spain">
        <title>Identification of resistance genes in three multidrug-resistant Bacteroides fragilis isolates by whole genome sequencing.</title>
        <editorList>
            <person name="Unknown"/>
            <person name="A."/>
        </editorList>
        <authorList>
            <person name="Sydenham T.V."/>
            <person name="Hasman H."/>
            <person name="Wang M."/>
            <person name="Soki J."/>
            <person name="Nagy E."/>
            <person name="Justesen U.S."/>
        </authorList>
    </citation>
    <scope>NUCLEOTIDE SEQUENCE</scope>
    <source>
        <strain evidence="14">DCMOUH0018B</strain>
    </source>
</reference>
<organism evidence="14">
    <name type="scientific">Bacteroides fragilis</name>
    <dbReference type="NCBI Taxonomy" id="817"/>
    <lineage>
        <taxon>Bacteria</taxon>
        <taxon>Pseudomonadati</taxon>
        <taxon>Bacteroidota</taxon>
        <taxon>Bacteroidia</taxon>
        <taxon>Bacteroidales</taxon>
        <taxon>Bacteroidaceae</taxon>
        <taxon>Bacteroides</taxon>
    </lineage>
</organism>
<dbReference type="AlphaFoldDB" id="A0A0I9S5P2"/>
<dbReference type="Gene3D" id="2.40.170.20">
    <property type="entry name" value="TonB-dependent receptor, beta-barrel domain"/>
    <property type="match status" value="1"/>
</dbReference>
<dbReference type="InterPro" id="IPR008969">
    <property type="entry name" value="CarboxyPept-like_regulatory"/>
</dbReference>
<keyword evidence="7" id="KW-0406">Ion transport</keyword>